<name>A0A8M1KGI9_CLUHA</name>
<dbReference type="OrthoDB" id="4062651at2759"/>
<dbReference type="RefSeq" id="XP_042563191.1">
    <property type="nucleotide sequence ID" value="XM_042707257.1"/>
</dbReference>
<reference evidence="5" key="1">
    <citation type="submission" date="2025-08" db="UniProtKB">
        <authorList>
            <consortium name="RefSeq"/>
        </authorList>
    </citation>
    <scope>IDENTIFICATION</scope>
</reference>
<dbReference type="InterPro" id="IPR003599">
    <property type="entry name" value="Ig_sub"/>
</dbReference>
<dbReference type="KEGG" id="char:122132588"/>
<feature type="region of interest" description="Disordered" evidence="2">
    <location>
        <begin position="163"/>
        <end position="194"/>
    </location>
</feature>
<evidence type="ECO:0000259" key="3">
    <source>
        <dbReference type="PROSITE" id="PS50835"/>
    </source>
</evidence>
<dbReference type="InterPro" id="IPR013098">
    <property type="entry name" value="Ig_I-set"/>
</dbReference>
<evidence type="ECO:0000256" key="1">
    <source>
        <dbReference type="ARBA" id="ARBA00023319"/>
    </source>
</evidence>
<keyword evidence="4" id="KW-1185">Reference proteome</keyword>
<dbReference type="GO" id="GO:0007411">
    <property type="term" value="P:axon guidance"/>
    <property type="evidence" value="ECO:0007669"/>
    <property type="project" value="TreeGrafter"/>
</dbReference>
<accession>A0A8M1KGI9</accession>
<dbReference type="GO" id="GO:0007156">
    <property type="term" value="P:homophilic cell adhesion via plasma membrane adhesion molecules"/>
    <property type="evidence" value="ECO:0007669"/>
    <property type="project" value="TreeGrafter"/>
</dbReference>
<dbReference type="SMART" id="SM00409">
    <property type="entry name" value="IG"/>
    <property type="match status" value="1"/>
</dbReference>
<dbReference type="GO" id="GO:0005886">
    <property type="term" value="C:plasma membrane"/>
    <property type="evidence" value="ECO:0007669"/>
    <property type="project" value="TreeGrafter"/>
</dbReference>
<dbReference type="PANTHER" id="PTHR10075">
    <property type="entry name" value="BASIGIN RELATED"/>
    <property type="match status" value="1"/>
</dbReference>
<dbReference type="InterPro" id="IPR007110">
    <property type="entry name" value="Ig-like_dom"/>
</dbReference>
<keyword evidence="1" id="KW-0393">Immunoglobulin domain</keyword>
<gene>
    <name evidence="5" type="primary">LOC122132588</name>
</gene>
<evidence type="ECO:0000313" key="4">
    <source>
        <dbReference type="Proteomes" id="UP000515152"/>
    </source>
</evidence>
<dbReference type="Proteomes" id="UP000515152">
    <property type="component" value="Unplaced"/>
</dbReference>
<sequence length="194" mass="21380">MNDQKWSEPHISFYTQTPLCPSPPSSPPTGLHFVQSPTNVTSSLGKRVRLHCNLQGQGGEDSPPDVVWFQEDVMLEMADTNQIQLHVDEDTWVVISTLTIEEVQLVDMGAYRCAVVDGEKVTLSYKGHIQLEGLPHFSVEPLPMSVVANVSVSLLCVAHGPPRARPHHLAPGRSPPQQSGRPHVQISLLPQPHR</sequence>
<dbReference type="PROSITE" id="PS50835">
    <property type="entry name" value="IG_LIKE"/>
    <property type="match status" value="1"/>
</dbReference>
<feature type="domain" description="Ig-like" evidence="3">
    <location>
        <begin position="28"/>
        <end position="124"/>
    </location>
</feature>
<evidence type="ECO:0000313" key="5">
    <source>
        <dbReference type="RefSeq" id="XP_042563191.1"/>
    </source>
</evidence>
<proteinExistence type="predicted"/>
<evidence type="ECO:0000256" key="2">
    <source>
        <dbReference type="SAM" id="MobiDB-lite"/>
    </source>
</evidence>
<dbReference type="AlphaFoldDB" id="A0A8M1KGI9"/>
<dbReference type="GeneID" id="122132588"/>
<dbReference type="GO" id="GO:0070593">
    <property type="term" value="P:dendrite self-avoidance"/>
    <property type="evidence" value="ECO:0007669"/>
    <property type="project" value="TreeGrafter"/>
</dbReference>
<dbReference type="PANTHER" id="PTHR10075:SF100">
    <property type="entry name" value="FASCICLIN-2"/>
    <property type="match status" value="1"/>
</dbReference>
<organism evidence="4 5">
    <name type="scientific">Clupea harengus</name>
    <name type="common">Atlantic herring</name>
    <dbReference type="NCBI Taxonomy" id="7950"/>
    <lineage>
        <taxon>Eukaryota</taxon>
        <taxon>Metazoa</taxon>
        <taxon>Chordata</taxon>
        <taxon>Craniata</taxon>
        <taxon>Vertebrata</taxon>
        <taxon>Euteleostomi</taxon>
        <taxon>Actinopterygii</taxon>
        <taxon>Neopterygii</taxon>
        <taxon>Teleostei</taxon>
        <taxon>Clupei</taxon>
        <taxon>Clupeiformes</taxon>
        <taxon>Clupeoidei</taxon>
        <taxon>Clupeidae</taxon>
        <taxon>Clupea</taxon>
    </lineage>
</organism>
<dbReference type="GO" id="GO:0030424">
    <property type="term" value="C:axon"/>
    <property type="evidence" value="ECO:0007669"/>
    <property type="project" value="TreeGrafter"/>
</dbReference>
<protein>
    <submittedName>
        <fullName evidence="5">Tyrosine-protein kinase receptor UFO-like</fullName>
    </submittedName>
</protein>
<dbReference type="Pfam" id="PF07679">
    <property type="entry name" value="I-set"/>
    <property type="match status" value="1"/>
</dbReference>
<dbReference type="GO" id="GO:0098632">
    <property type="term" value="F:cell-cell adhesion mediator activity"/>
    <property type="evidence" value="ECO:0007669"/>
    <property type="project" value="TreeGrafter"/>
</dbReference>